<comment type="caution">
    <text evidence="2">The sequence shown here is derived from an EMBL/GenBank/DDBJ whole genome shotgun (WGS) entry which is preliminary data.</text>
</comment>
<dbReference type="Proteomes" id="UP001404104">
    <property type="component" value="Unassembled WGS sequence"/>
</dbReference>
<dbReference type="EMBL" id="JBDIMF010000004">
    <property type="protein sequence ID" value="MEN2786992.1"/>
    <property type="molecule type" value="Genomic_DNA"/>
</dbReference>
<proteinExistence type="predicted"/>
<name>A0ABU9XTK8_9SPHN</name>
<evidence type="ECO:0008006" key="4">
    <source>
        <dbReference type="Google" id="ProtNLM"/>
    </source>
</evidence>
<sequence>MLSKPDQAAANVEQARALRAAGQPYREIGRRLGLSSAQLGHVRRTLKREKAARTRLRNAAPQAGDADLPVAQAALPKGLRRILTQAGYRTLGDIAARLAETDDRVLERMPGIGAHRARLVTRLLDQFDLLPGPSDLQAAVEQLFPEFSDAPAPPPQAATRCGRNNLPRSTT</sequence>
<evidence type="ECO:0000256" key="1">
    <source>
        <dbReference type="SAM" id="MobiDB-lite"/>
    </source>
</evidence>
<gene>
    <name evidence="2" type="ORF">ABC969_11245</name>
</gene>
<evidence type="ECO:0000313" key="2">
    <source>
        <dbReference type="EMBL" id="MEN2786992.1"/>
    </source>
</evidence>
<reference evidence="2 3" key="1">
    <citation type="submission" date="2024-05" db="EMBL/GenBank/DDBJ databases">
        <authorList>
            <person name="Liu Q."/>
            <person name="Xin Y.-H."/>
        </authorList>
    </citation>
    <scope>NUCLEOTIDE SEQUENCE [LARGE SCALE GENOMIC DNA]</scope>
    <source>
        <strain evidence="2 3">CGMCC 1.15349</strain>
    </source>
</reference>
<dbReference type="RefSeq" id="WP_345865011.1">
    <property type="nucleotide sequence ID" value="NZ_JBDIMF010000004.1"/>
</dbReference>
<organism evidence="2 3">
    <name type="scientific">Sphingomonas qilianensis</name>
    <dbReference type="NCBI Taxonomy" id="1736690"/>
    <lineage>
        <taxon>Bacteria</taxon>
        <taxon>Pseudomonadati</taxon>
        <taxon>Pseudomonadota</taxon>
        <taxon>Alphaproteobacteria</taxon>
        <taxon>Sphingomonadales</taxon>
        <taxon>Sphingomonadaceae</taxon>
        <taxon>Sphingomonas</taxon>
    </lineage>
</organism>
<keyword evidence="3" id="KW-1185">Reference proteome</keyword>
<protein>
    <recommendedName>
        <fullName evidence="4">RNA polymerase alpha subunit C-terminal domain-containing protein</fullName>
    </recommendedName>
</protein>
<evidence type="ECO:0000313" key="3">
    <source>
        <dbReference type="Proteomes" id="UP001404104"/>
    </source>
</evidence>
<accession>A0ABU9XTK8</accession>
<feature type="region of interest" description="Disordered" evidence="1">
    <location>
        <begin position="147"/>
        <end position="171"/>
    </location>
</feature>